<gene>
    <name evidence="11" type="ORF">DAPK24_050070</name>
</gene>
<comment type="caution">
    <text evidence="11">The sequence shown here is derived from an EMBL/GenBank/DDBJ whole genome shotgun (WGS) entry which is preliminary data.</text>
</comment>
<keyword evidence="5 9" id="KW-0507">mRNA processing</keyword>
<dbReference type="EMBL" id="BTGB01000009">
    <property type="protein sequence ID" value="GMM48409.1"/>
    <property type="molecule type" value="Genomic_DNA"/>
</dbReference>
<evidence type="ECO:0000256" key="1">
    <source>
        <dbReference type="ARBA" id="ARBA00004123"/>
    </source>
</evidence>
<evidence type="ECO:0000313" key="12">
    <source>
        <dbReference type="Proteomes" id="UP001378960"/>
    </source>
</evidence>
<dbReference type="InterPro" id="IPR034099">
    <property type="entry name" value="SmD3"/>
</dbReference>
<dbReference type="AlphaFoldDB" id="A0AAV5RCS6"/>
<evidence type="ECO:0000256" key="6">
    <source>
        <dbReference type="ARBA" id="ARBA00023187"/>
    </source>
</evidence>
<evidence type="ECO:0000256" key="2">
    <source>
        <dbReference type="ARBA" id="ARBA00004514"/>
    </source>
</evidence>
<accession>A0AAV5RCS6</accession>
<keyword evidence="6 9" id="KW-0508">mRNA splicing</keyword>
<evidence type="ECO:0000256" key="7">
    <source>
        <dbReference type="ARBA" id="ARBA00023242"/>
    </source>
</evidence>
<keyword evidence="12" id="KW-1185">Reference proteome</keyword>
<dbReference type="Gene3D" id="2.30.30.100">
    <property type="match status" value="1"/>
</dbReference>
<dbReference type="SMART" id="SM00651">
    <property type="entry name" value="Sm"/>
    <property type="match status" value="1"/>
</dbReference>
<evidence type="ECO:0000259" key="10">
    <source>
        <dbReference type="PROSITE" id="PS52002"/>
    </source>
</evidence>
<dbReference type="Pfam" id="PF01423">
    <property type="entry name" value="LSM"/>
    <property type="match status" value="1"/>
</dbReference>
<dbReference type="GO" id="GO:0005681">
    <property type="term" value="C:spliceosomal complex"/>
    <property type="evidence" value="ECO:0007669"/>
    <property type="project" value="InterPro"/>
</dbReference>
<name>A0AAV5RCS6_PICKL</name>
<proteinExistence type="inferred from homology"/>
<dbReference type="CDD" id="cd01721">
    <property type="entry name" value="Sm_D3"/>
    <property type="match status" value="1"/>
</dbReference>
<comment type="similarity">
    <text evidence="3 9">Belongs to the snRNP core protein family.</text>
</comment>
<dbReference type="InterPro" id="IPR047575">
    <property type="entry name" value="Sm"/>
</dbReference>
<organism evidence="11 12">
    <name type="scientific">Pichia kluyveri</name>
    <name type="common">Yeast</name>
    <dbReference type="NCBI Taxonomy" id="36015"/>
    <lineage>
        <taxon>Eukaryota</taxon>
        <taxon>Fungi</taxon>
        <taxon>Dikarya</taxon>
        <taxon>Ascomycota</taxon>
        <taxon>Saccharomycotina</taxon>
        <taxon>Pichiomycetes</taxon>
        <taxon>Pichiales</taxon>
        <taxon>Pichiaceae</taxon>
        <taxon>Pichia</taxon>
    </lineage>
</organism>
<evidence type="ECO:0000256" key="3">
    <source>
        <dbReference type="ARBA" id="ARBA00008146"/>
    </source>
</evidence>
<dbReference type="InterPro" id="IPR010920">
    <property type="entry name" value="LSM_dom_sf"/>
</dbReference>
<evidence type="ECO:0000256" key="9">
    <source>
        <dbReference type="RuleBase" id="RU365050"/>
    </source>
</evidence>
<dbReference type="InterPro" id="IPR001163">
    <property type="entry name" value="Sm_dom_euk/arc"/>
</dbReference>
<dbReference type="GO" id="GO:0005829">
    <property type="term" value="C:cytosol"/>
    <property type="evidence" value="ECO:0007669"/>
    <property type="project" value="UniProtKB-SubCell"/>
</dbReference>
<dbReference type="Proteomes" id="UP001378960">
    <property type="component" value="Unassembled WGS sequence"/>
</dbReference>
<evidence type="ECO:0000313" key="11">
    <source>
        <dbReference type="EMBL" id="GMM48409.1"/>
    </source>
</evidence>
<keyword evidence="8 9" id="KW-0687">Ribonucleoprotein</keyword>
<dbReference type="FunFam" id="2.30.30.100:FF:000002">
    <property type="entry name" value="Small nuclear ribonucleoprotein Sm D3"/>
    <property type="match status" value="1"/>
</dbReference>
<dbReference type="PANTHER" id="PTHR23338">
    <property type="entry name" value="SMALL NUCLEAR RIBONUCLEOPROTEIN SM"/>
    <property type="match status" value="1"/>
</dbReference>
<reference evidence="11 12" key="1">
    <citation type="journal article" date="2023" name="Elife">
        <title>Identification of key yeast species and microbe-microbe interactions impacting larval growth of Drosophila in the wild.</title>
        <authorList>
            <person name="Mure A."/>
            <person name="Sugiura Y."/>
            <person name="Maeda R."/>
            <person name="Honda K."/>
            <person name="Sakurai N."/>
            <person name="Takahashi Y."/>
            <person name="Watada M."/>
            <person name="Katoh T."/>
            <person name="Gotoh A."/>
            <person name="Gotoh Y."/>
            <person name="Taniguchi I."/>
            <person name="Nakamura K."/>
            <person name="Hayashi T."/>
            <person name="Katayama T."/>
            <person name="Uemura T."/>
            <person name="Hattori Y."/>
        </authorList>
    </citation>
    <scope>NUCLEOTIDE SEQUENCE [LARGE SCALE GENOMIC DNA]</scope>
    <source>
        <strain evidence="11 12">PK-24</strain>
    </source>
</reference>
<evidence type="ECO:0000256" key="4">
    <source>
        <dbReference type="ARBA" id="ARBA00022490"/>
    </source>
</evidence>
<protein>
    <recommendedName>
        <fullName evidence="9">Small nuclear ribonucleoprotein Sm D3</fullName>
        <shortName evidence="9">Sm-D3</shortName>
    </recommendedName>
    <alternativeName>
        <fullName evidence="9">snRNP core protein D3</fullName>
    </alternativeName>
</protein>
<keyword evidence="7 9" id="KW-0539">Nucleus</keyword>
<dbReference type="GO" id="GO:0000387">
    <property type="term" value="P:spliceosomal snRNP assembly"/>
    <property type="evidence" value="ECO:0007669"/>
    <property type="project" value="UniProtKB-UniRule"/>
</dbReference>
<dbReference type="GO" id="GO:0005685">
    <property type="term" value="C:U1 snRNP"/>
    <property type="evidence" value="ECO:0007669"/>
    <property type="project" value="UniProtKB-ARBA"/>
</dbReference>
<comment type="subcellular location">
    <subcellularLocation>
        <location evidence="2">Cytoplasm</location>
        <location evidence="2">Cytosol</location>
    </subcellularLocation>
    <subcellularLocation>
        <location evidence="1 9">Nucleus</location>
    </subcellularLocation>
</comment>
<dbReference type="GO" id="GO:0003723">
    <property type="term" value="F:RNA binding"/>
    <property type="evidence" value="ECO:0007669"/>
    <property type="project" value="InterPro"/>
</dbReference>
<sequence>MGSSIPLKLLVEAQGHNVSLELTNGVSYRGKLVEAEDNMNVQLENVVIVAKDGSVKNASHVYIRGSQIQFFSIPEILSNAPILQRSANK</sequence>
<keyword evidence="4" id="KW-0963">Cytoplasm</keyword>
<evidence type="ECO:0000256" key="5">
    <source>
        <dbReference type="ARBA" id="ARBA00022664"/>
    </source>
</evidence>
<feature type="domain" description="Sm" evidence="10">
    <location>
        <begin position="5"/>
        <end position="77"/>
    </location>
</feature>
<dbReference type="SUPFAM" id="SSF50182">
    <property type="entry name" value="Sm-like ribonucleoproteins"/>
    <property type="match status" value="1"/>
</dbReference>
<evidence type="ECO:0000256" key="8">
    <source>
        <dbReference type="ARBA" id="ARBA00023274"/>
    </source>
</evidence>
<dbReference type="InterPro" id="IPR027141">
    <property type="entry name" value="LSm4/Sm_D1/D3"/>
</dbReference>
<dbReference type="PROSITE" id="PS52002">
    <property type="entry name" value="SM"/>
    <property type="match status" value="1"/>
</dbReference>